<dbReference type="RefSeq" id="WP_130491454.1">
    <property type="nucleotide sequence ID" value="NZ_SGXD01000001.1"/>
</dbReference>
<dbReference type="AlphaFoldDB" id="A0A4Q7NVS4"/>
<evidence type="ECO:0000313" key="2">
    <source>
        <dbReference type="Proteomes" id="UP000293638"/>
    </source>
</evidence>
<keyword evidence="2" id="KW-1185">Reference proteome</keyword>
<reference evidence="1 2" key="1">
    <citation type="submission" date="2019-02" db="EMBL/GenBank/DDBJ databases">
        <title>Genomic Encyclopedia of Type Strains, Phase IV (KMG-IV): sequencing the most valuable type-strain genomes for metagenomic binning, comparative biology and taxonomic classification.</title>
        <authorList>
            <person name="Goeker M."/>
        </authorList>
    </citation>
    <scope>NUCLEOTIDE SEQUENCE [LARGE SCALE GENOMIC DNA]</scope>
    <source>
        <strain evidence="1 2">DSM 45622</strain>
    </source>
</reference>
<dbReference type="EMBL" id="SGXD01000001">
    <property type="protein sequence ID" value="RZS91376.1"/>
    <property type="molecule type" value="Genomic_DNA"/>
</dbReference>
<organism evidence="1 2">
    <name type="scientific">Motilibacter rhizosphaerae</name>
    <dbReference type="NCBI Taxonomy" id="598652"/>
    <lineage>
        <taxon>Bacteria</taxon>
        <taxon>Bacillati</taxon>
        <taxon>Actinomycetota</taxon>
        <taxon>Actinomycetes</taxon>
        <taxon>Motilibacterales</taxon>
        <taxon>Motilibacteraceae</taxon>
        <taxon>Motilibacter</taxon>
    </lineage>
</organism>
<accession>A0A4Q7NVS4</accession>
<name>A0A4Q7NVS4_9ACTN</name>
<proteinExistence type="predicted"/>
<protein>
    <submittedName>
        <fullName evidence="1">Uncharacterized protein</fullName>
    </submittedName>
</protein>
<dbReference type="Proteomes" id="UP000293638">
    <property type="component" value="Unassembled WGS sequence"/>
</dbReference>
<comment type="caution">
    <text evidence="1">The sequence shown here is derived from an EMBL/GenBank/DDBJ whole genome shotgun (WGS) entry which is preliminary data.</text>
</comment>
<sequence>MPVSQPSASPLFGDESERAAFTELAGARAEVEATTEDAMTPLFITSPLLGAAIGFTYTVSTAVSC</sequence>
<evidence type="ECO:0000313" key="1">
    <source>
        <dbReference type="EMBL" id="RZS91376.1"/>
    </source>
</evidence>
<gene>
    <name evidence="1" type="ORF">EV189_0617</name>
</gene>